<evidence type="ECO:0000313" key="4">
    <source>
        <dbReference type="EMBL" id="GAQ86886.1"/>
    </source>
</evidence>
<dbReference type="AlphaFoldDB" id="A0A1Y1IDV6"/>
<dbReference type="PANTHER" id="PTHR23422:SF9">
    <property type="entry name" value="ZN-DEPENDENT HYDROLASE"/>
    <property type="match status" value="1"/>
</dbReference>
<dbReference type="GO" id="GO:0046872">
    <property type="term" value="F:metal ion binding"/>
    <property type="evidence" value="ECO:0007669"/>
    <property type="project" value="UniProtKB-KW"/>
</dbReference>
<name>A0A1Y1IDV6_KLENI</name>
<dbReference type="InterPro" id="IPR039461">
    <property type="entry name" value="Peptidase_M49"/>
</dbReference>
<evidence type="ECO:0000313" key="5">
    <source>
        <dbReference type="Proteomes" id="UP000054558"/>
    </source>
</evidence>
<dbReference type="Proteomes" id="UP000054558">
    <property type="component" value="Unassembled WGS sequence"/>
</dbReference>
<dbReference type="PROSITE" id="PS51462">
    <property type="entry name" value="NUDIX"/>
    <property type="match status" value="1"/>
</dbReference>
<keyword evidence="1" id="KW-0479">Metal-binding</keyword>
<dbReference type="Pfam" id="PF03571">
    <property type="entry name" value="Peptidase_M49"/>
    <property type="match status" value="1"/>
</dbReference>
<feature type="domain" description="Nudix hydrolase" evidence="3">
    <location>
        <begin position="62"/>
        <end position="204"/>
    </location>
</feature>
<dbReference type="SUPFAM" id="SSF55811">
    <property type="entry name" value="Nudix"/>
    <property type="match status" value="1"/>
</dbReference>
<keyword evidence="5" id="KW-1185">Reference proteome</keyword>
<evidence type="ECO:0000256" key="1">
    <source>
        <dbReference type="ARBA" id="ARBA00022723"/>
    </source>
</evidence>
<dbReference type="OMA" id="IGPYEVY"/>
<evidence type="ECO:0000259" key="3">
    <source>
        <dbReference type="PROSITE" id="PS51462"/>
    </source>
</evidence>
<dbReference type="Gene3D" id="3.30.540.30">
    <property type="match status" value="1"/>
</dbReference>
<dbReference type="Gene3D" id="3.90.79.10">
    <property type="entry name" value="Nucleoside Triphosphate Pyrophosphohydrolase"/>
    <property type="match status" value="1"/>
</dbReference>
<proteinExistence type="predicted"/>
<dbReference type="PANTHER" id="PTHR23422">
    <property type="entry name" value="DIPEPTIDYL PEPTIDASE III-RELATED"/>
    <property type="match status" value="1"/>
</dbReference>
<dbReference type="EMBL" id="DF237267">
    <property type="protein sequence ID" value="GAQ86886.1"/>
    <property type="molecule type" value="Genomic_DNA"/>
</dbReference>
<gene>
    <name evidence="4" type="ORF">KFL_003180070</name>
</gene>
<dbReference type="InterPro" id="IPR000086">
    <property type="entry name" value="NUDIX_hydrolase_dom"/>
</dbReference>
<accession>A0A1Y1IDV6</accession>
<reference evidence="4 5" key="1">
    <citation type="journal article" date="2014" name="Nat. Commun.">
        <title>Klebsormidium flaccidum genome reveals primary factors for plant terrestrial adaptation.</title>
        <authorList>
            <person name="Hori K."/>
            <person name="Maruyama F."/>
            <person name="Fujisawa T."/>
            <person name="Togashi T."/>
            <person name="Yamamoto N."/>
            <person name="Seo M."/>
            <person name="Sato S."/>
            <person name="Yamada T."/>
            <person name="Mori H."/>
            <person name="Tajima N."/>
            <person name="Moriyama T."/>
            <person name="Ikeuchi M."/>
            <person name="Watanabe M."/>
            <person name="Wada H."/>
            <person name="Kobayashi K."/>
            <person name="Saito M."/>
            <person name="Masuda T."/>
            <person name="Sasaki-Sekimoto Y."/>
            <person name="Mashiguchi K."/>
            <person name="Awai K."/>
            <person name="Shimojima M."/>
            <person name="Masuda S."/>
            <person name="Iwai M."/>
            <person name="Nobusawa T."/>
            <person name="Narise T."/>
            <person name="Kondo S."/>
            <person name="Saito H."/>
            <person name="Sato R."/>
            <person name="Murakawa M."/>
            <person name="Ihara Y."/>
            <person name="Oshima-Yamada Y."/>
            <person name="Ohtaka K."/>
            <person name="Satoh M."/>
            <person name="Sonobe K."/>
            <person name="Ishii M."/>
            <person name="Ohtani R."/>
            <person name="Kanamori-Sato M."/>
            <person name="Honoki R."/>
            <person name="Miyazaki D."/>
            <person name="Mochizuki H."/>
            <person name="Umetsu J."/>
            <person name="Higashi K."/>
            <person name="Shibata D."/>
            <person name="Kamiya Y."/>
            <person name="Sato N."/>
            <person name="Nakamura Y."/>
            <person name="Tabata S."/>
            <person name="Ida S."/>
            <person name="Kurokawa K."/>
            <person name="Ohta H."/>
        </authorList>
    </citation>
    <scope>NUCLEOTIDE SEQUENCE [LARGE SCALE GENOMIC DNA]</scope>
    <source>
        <strain evidence="4 5">NIES-2285</strain>
    </source>
</reference>
<dbReference type="GO" id="GO:0008239">
    <property type="term" value="F:dipeptidyl-peptidase activity"/>
    <property type="evidence" value="ECO:0000318"/>
    <property type="project" value="GO_Central"/>
</dbReference>
<dbReference type="OrthoDB" id="510307at2759"/>
<organism evidence="4 5">
    <name type="scientific">Klebsormidium nitens</name>
    <name type="common">Green alga</name>
    <name type="synonym">Ulothrix nitens</name>
    <dbReference type="NCBI Taxonomy" id="105231"/>
    <lineage>
        <taxon>Eukaryota</taxon>
        <taxon>Viridiplantae</taxon>
        <taxon>Streptophyta</taxon>
        <taxon>Klebsormidiophyceae</taxon>
        <taxon>Klebsormidiales</taxon>
        <taxon>Klebsormidiaceae</taxon>
        <taxon>Klebsormidium</taxon>
    </lineage>
</organism>
<dbReference type="CDD" id="cd04692">
    <property type="entry name" value="NUDIX_Hydrolase"/>
    <property type="match status" value="1"/>
</dbReference>
<keyword evidence="2 4" id="KW-0378">Hydrolase</keyword>
<dbReference type="InterPro" id="IPR015797">
    <property type="entry name" value="NUDIX_hydrolase-like_dom_sf"/>
</dbReference>
<sequence>MMWRLAVTFLLKMEDHKPEEYVELRVDDKTTMKVEEHFDVLDENGNLTGKTKARSAVHRDGDFHRAVHVWIFAESTKELLLQKRSDDKDSWAGLWDISSAGHISAGDASLNSARRELAEELGVTLPAEAFEFLFVYLQQSVTNEGTFVNNEYNDVYLITTADPIPLEAFELQESEVSAVKYMPYREYIEALRKGDPAYVDYETDGPYGKFFQTLAERYDGDAVKREEKLKKQVARYVPVKLTAEMGQLSKGDKTALEKIVEAAHQMDSIFLEQLWGTNPALKKHLMDTASKEGATSFDKLKLVYYLINKGPWSLLDDGEAFLSSADSALVLAPDAVKKVPGFEGLRYRAAFPATKPPGSNFYPADMSKQEFEEWKESHCMEKVAEATGFFTVIRRPSDVTDATHSPASTSGDRDLRVIPYSKQYNAGLQIAVKKLLEAAQVAENPSLQKYLKARAAAFLSNDYYEADVAWMDLNSPVDVTMGPYETYKDGLFGYKATFEAYIGIKDEDATEKVELFGHHLQELENHLPMDDKHKKKGVTAAPIRVIQLAFNSGDVGGAQTLAFNLPNDERIKKERGTAMVMMKNVNQAKFDSILLPIAKVLIDPSQQSLVDFDSFFTHTLCHECCHGIGPSNITLPDGTATTVRKELQELYSPLEEAKADIVGLWALHYLLDKGFLPASLEQSMYVAFLAGCFRSVRFGLAEAHGWGQAVQFNFLLEKGGFKSNNDGTFWVDFGKVRQAVEDLGHVILTLQANGDKEGGRSLLAKYGVLTPELGGALERLKAVEVPIDIAPYFDLP</sequence>
<dbReference type="STRING" id="105231.A0A1Y1IDV6"/>
<protein>
    <submittedName>
        <fullName evidence="4">Nudix hydrolase 3</fullName>
    </submittedName>
</protein>
<dbReference type="Pfam" id="PF00293">
    <property type="entry name" value="NUDIX"/>
    <property type="match status" value="1"/>
</dbReference>
<dbReference type="GO" id="GO:0005737">
    <property type="term" value="C:cytoplasm"/>
    <property type="evidence" value="ECO:0000318"/>
    <property type="project" value="GO_Central"/>
</dbReference>
<evidence type="ECO:0000256" key="2">
    <source>
        <dbReference type="ARBA" id="ARBA00022801"/>
    </source>
</evidence>